<feature type="transmembrane region" description="Helical" evidence="5">
    <location>
        <begin position="247"/>
        <end position="267"/>
    </location>
</feature>
<sequence length="348" mass="38546">MDPLANETPKKQPSLLQMYTKIAAVVLCYWVISISLVFINKYLLSSDDLKLDAPIFITFYQCFCSVLICLLLSTLGALLPNYFTFPPLKFDYKISREVLPLSIIFVGMITFNNLCLKYVGVAFYNIGRSLTTVFNVVLSYTVLKQATSVPAIACCAVIVIGFILGVNQEGNTGELSYLGVAFGILASLCVSLNSIFTKKVLPAVEGNIWKLMFYNNINASVLFIPIMLFKQEYSTIYHFSKLYDSDFWTIMTISGLFGFSIGYISGLQIKVTSPLTHNVSGTAKACVQTIIAVIHFEDIKTALWWLGNFCVLLGSAAYTNVRQREMKAAHALETKTKDVESNQGGVSS</sequence>
<evidence type="ECO:0000256" key="3">
    <source>
        <dbReference type="ARBA" id="ARBA00022989"/>
    </source>
</evidence>
<dbReference type="InterPro" id="IPR050186">
    <property type="entry name" value="TPT_transporter"/>
</dbReference>
<feature type="transmembrane region" description="Helical" evidence="5">
    <location>
        <begin position="147"/>
        <end position="165"/>
    </location>
</feature>
<reference evidence="7 8" key="1">
    <citation type="journal article" date="2017" name="PLoS Biol.">
        <title>The sea cucumber genome provides insights into morphological evolution and visceral regeneration.</title>
        <authorList>
            <person name="Zhang X."/>
            <person name="Sun L."/>
            <person name="Yuan J."/>
            <person name="Sun Y."/>
            <person name="Gao Y."/>
            <person name="Zhang L."/>
            <person name="Li S."/>
            <person name="Dai H."/>
            <person name="Hamel J.F."/>
            <person name="Liu C."/>
            <person name="Yu Y."/>
            <person name="Liu S."/>
            <person name="Lin W."/>
            <person name="Guo K."/>
            <person name="Jin S."/>
            <person name="Xu P."/>
            <person name="Storey K.B."/>
            <person name="Huan P."/>
            <person name="Zhang T."/>
            <person name="Zhou Y."/>
            <person name="Zhang J."/>
            <person name="Lin C."/>
            <person name="Li X."/>
            <person name="Xing L."/>
            <person name="Huo D."/>
            <person name="Sun M."/>
            <person name="Wang L."/>
            <person name="Mercier A."/>
            <person name="Li F."/>
            <person name="Yang H."/>
            <person name="Xiang J."/>
        </authorList>
    </citation>
    <scope>NUCLEOTIDE SEQUENCE [LARGE SCALE GENOMIC DNA]</scope>
    <source>
        <strain evidence="7">Shaxun</strain>
        <tissue evidence="7">Muscle</tissue>
    </source>
</reference>
<evidence type="ECO:0000313" key="8">
    <source>
        <dbReference type="Proteomes" id="UP000230750"/>
    </source>
</evidence>
<keyword evidence="2 5" id="KW-0812">Transmembrane</keyword>
<proteinExistence type="predicted"/>
<keyword evidence="8" id="KW-1185">Reference proteome</keyword>
<keyword evidence="4 5" id="KW-0472">Membrane</keyword>
<feature type="transmembrane region" description="Helical" evidence="5">
    <location>
        <begin position="55"/>
        <end position="79"/>
    </location>
</feature>
<keyword evidence="3 5" id="KW-1133">Transmembrane helix</keyword>
<dbReference type="PANTHER" id="PTHR11132">
    <property type="entry name" value="SOLUTE CARRIER FAMILY 35"/>
    <property type="match status" value="1"/>
</dbReference>
<gene>
    <name evidence="7" type="ORF">BSL78_08603</name>
</gene>
<evidence type="ECO:0000259" key="6">
    <source>
        <dbReference type="Pfam" id="PF03151"/>
    </source>
</evidence>
<evidence type="ECO:0000313" key="7">
    <source>
        <dbReference type="EMBL" id="PIK54469.1"/>
    </source>
</evidence>
<accession>A0A2G8L2I0</accession>
<feature type="transmembrane region" description="Helical" evidence="5">
    <location>
        <begin position="99"/>
        <end position="126"/>
    </location>
</feature>
<evidence type="ECO:0000256" key="1">
    <source>
        <dbReference type="ARBA" id="ARBA00004141"/>
    </source>
</evidence>
<dbReference type="STRING" id="307972.A0A2G8L2I0"/>
<comment type="subcellular location">
    <subcellularLocation>
        <location evidence="1">Membrane</location>
        <topology evidence="1">Multi-pass membrane protein</topology>
    </subcellularLocation>
</comment>
<dbReference type="InterPro" id="IPR004853">
    <property type="entry name" value="Sugar_P_trans_dom"/>
</dbReference>
<evidence type="ECO:0000256" key="4">
    <source>
        <dbReference type="ARBA" id="ARBA00023136"/>
    </source>
</evidence>
<dbReference type="Pfam" id="PF03151">
    <property type="entry name" value="TPT"/>
    <property type="match status" value="1"/>
</dbReference>
<name>A0A2G8L2I0_STIJA</name>
<dbReference type="AlphaFoldDB" id="A0A2G8L2I0"/>
<feature type="transmembrane region" description="Helical" evidence="5">
    <location>
        <begin position="177"/>
        <end position="196"/>
    </location>
</feature>
<feature type="domain" description="Sugar phosphate transporter" evidence="6">
    <location>
        <begin position="21"/>
        <end position="318"/>
    </location>
</feature>
<feature type="transmembrane region" description="Helical" evidence="5">
    <location>
        <begin position="208"/>
        <end position="227"/>
    </location>
</feature>
<evidence type="ECO:0000256" key="5">
    <source>
        <dbReference type="SAM" id="Phobius"/>
    </source>
</evidence>
<evidence type="ECO:0000256" key="2">
    <source>
        <dbReference type="ARBA" id="ARBA00022692"/>
    </source>
</evidence>
<dbReference type="OrthoDB" id="5547497at2759"/>
<dbReference type="Proteomes" id="UP000230750">
    <property type="component" value="Unassembled WGS sequence"/>
</dbReference>
<comment type="caution">
    <text evidence="7">The sequence shown here is derived from an EMBL/GenBank/DDBJ whole genome shotgun (WGS) entry which is preliminary data.</text>
</comment>
<dbReference type="EMBL" id="MRZV01000247">
    <property type="protein sequence ID" value="PIK54469.1"/>
    <property type="molecule type" value="Genomic_DNA"/>
</dbReference>
<organism evidence="7 8">
    <name type="scientific">Stichopus japonicus</name>
    <name type="common">Sea cucumber</name>
    <dbReference type="NCBI Taxonomy" id="307972"/>
    <lineage>
        <taxon>Eukaryota</taxon>
        <taxon>Metazoa</taxon>
        <taxon>Echinodermata</taxon>
        <taxon>Eleutherozoa</taxon>
        <taxon>Echinozoa</taxon>
        <taxon>Holothuroidea</taxon>
        <taxon>Aspidochirotacea</taxon>
        <taxon>Aspidochirotida</taxon>
        <taxon>Stichopodidae</taxon>
        <taxon>Apostichopus</taxon>
    </lineage>
</organism>
<dbReference type="SUPFAM" id="SSF103481">
    <property type="entry name" value="Multidrug resistance efflux transporter EmrE"/>
    <property type="match status" value="1"/>
</dbReference>
<dbReference type="GO" id="GO:0016020">
    <property type="term" value="C:membrane"/>
    <property type="evidence" value="ECO:0007669"/>
    <property type="project" value="UniProtKB-SubCell"/>
</dbReference>
<feature type="transmembrane region" description="Helical" evidence="5">
    <location>
        <begin position="22"/>
        <end position="43"/>
    </location>
</feature>
<feature type="transmembrane region" description="Helical" evidence="5">
    <location>
        <begin position="302"/>
        <end position="321"/>
    </location>
</feature>
<protein>
    <submittedName>
        <fullName evidence="7">Putative GDP-fucose transporter 1</fullName>
    </submittedName>
</protein>
<dbReference type="InterPro" id="IPR037185">
    <property type="entry name" value="EmrE-like"/>
</dbReference>